<dbReference type="Proteomes" id="UP000861567">
    <property type="component" value="Unassembled WGS sequence"/>
</dbReference>
<dbReference type="Gene3D" id="1.25.40.20">
    <property type="entry name" value="Ankyrin repeat-containing domain"/>
    <property type="match status" value="1"/>
</dbReference>
<dbReference type="EMBL" id="DACSEI010000001">
    <property type="protein sequence ID" value="HAT1594956.1"/>
    <property type="molecule type" value="Genomic_DNA"/>
</dbReference>
<protein>
    <recommendedName>
        <fullName evidence="3">Ankyrin repeat domain-containing protein</fullName>
    </recommendedName>
</protein>
<gene>
    <name evidence="1" type="ORF">I8Y58_000134</name>
</gene>
<dbReference type="SUPFAM" id="SSF48403">
    <property type="entry name" value="Ankyrin repeat"/>
    <property type="match status" value="1"/>
</dbReference>
<comment type="caution">
    <text evidence="1">The sequence shown here is derived from an EMBL/GenBank/DDBJ whole genome shotgun (WGS) entry which is preliminary data.</text>
</comment>
<evidence type="ECO:0008006" key="3">
    <source>
        <dbReference type="Google" id="ProtNLM"/>
    </source>
</evidence>
<name>A0AAN5R355_LEGPN</name>
<dbReference type="AlphaFoldDB" id="A0AAN5R355"/>
<evidence type="ECO:0000313" key="2">
    <source>
        <dbReference type="Proteomes" id="UP000861567"/>
    </source>
</evidence>
<proteinExistence type="predicted"/>
<sequence>MGIEQLDEMQTFEKLVEAIKEENIAQLRMLLRHARQSKYNIFEQVDIDGNTIMHHAIMQANREIMGSIMSHETGREASFGVQNNQGKTPYQCMLDLPETKQAFKDLVKSKLGPSWEQTYILNQFQQYLRYQQNKEGYDLHLMSEFPEIPAQFKNSYIFLKKNDLRELYYVKPDGEYEQVKINDFNLFENKINAINNEKNNKLHLNVNQLKEIVTSNGGHTPDPINVVIERLRSGHCNGLASIWLQCWLNGKEDQYYEIFKDIVVWDKTESSLSQDLVKKFEYAIQLTRSYHMDSSMSSFLNLSESSESDVVVRRNIWEKIWGEENYQMESRSDSQISLEGLSYFLEQLARPENEGKGFGLNTKLQAFKTGHAISAAYRDGKLYVYDSNRPSANKDETKPDILKVFDLSQREGIEAAAKEIRYCLYDNFDESPDNFLVEFSAYDHKGKPPGVFITLDQAEARRFYRAVKENKPVDPTEFAQKLLDIHEHLSPEELNYMYKNIVFDKSKVNDIFSVEWSEYSPLLKVIRSGYYPQAIQALTLSGADPNLEVEGVSPISEAKRQGKNDIVDLLEAKPDKLSLPNKAKVRINIIKIPANEREANILAVYKVLSDDNLMKNKDGSVPNIIKEICEIVGKLDPENEEEITGAILEIKTKIAHGSEDNISDNARDVLNGFAKSSCCDFQKIRAALSENLAMDEIMNDVKEPPSLMRV</sequence>
<accession>A0AAN5R355</accession>
<dbReference type="InterPro" id="IPR036770">
    <property type="entry name" value="Ankyrin_rpt-contain_sf"/>
</dbReference>
<organism evidence="1 2">
    <name type="scientific">Legionella pneumophila</name>
    <dbReference type="NCBI Taxonomy" id="446"/>
    <lineage>
        <taxon>Bacteria</taxon>
        <taxon>Pseudomonadati</taxon>
        <taxon>Pseudomonadota</taxon>
        <taxon>Gammaproteobacteria</taxon>
        <taxon>Legionellales</taxon>
        <taxon>Legionellaceae</taxon>
        <taxon>Legionella</taxon>
    </lineage>
</organism>
<reference evidence="1" key="2">
    <citation type="submission" date="2020-11" db="EMBL/GenBank/DDBJ databases">
        <authorList>
            <consortium name="NCBI Pathogen Detection Project"/>
        </authorList>
    </citation>
    <scope>NUCLEOTIDE SEQUENCE</scope>
    <source>
        <strain evidence="1">D3612</strain>
    </source>
</reference>
<reference evidence="1" key="1">
    <citation type="journal article" date="2018" name="Genome Biol.">
        <title>SKESA: strategic k-mer extension for scrupulous assemblies.</title>
        <authorList>
            <person name="Souvorov A."/>
            <person name="Agarwala R."/>
            <person name="Lipman D.J."/>
        </authorList>
    </citation>
    <scope>NUCLEOTIDE SEQUENCE</scope>
    <source>
        <strain evidence="1">D3612</strain>
    </source>
</reference>
<evidence type="ECO:0000313" key="1">
    <source>
        <dbReference type="EMBL" id="HAT1594956.1"/>
    </source>
</evidence>